<dbReference type="Pfam" id="PF02934">
    <property type="entry name" value="GatB_N"/>
    <property type="match status" value="1"/>
</dbReference>
<dbReference type="EMBL" id="LCMG01000011">
    <property type="protein sequence ID" value="KKU33172.1"/>
    <property type="molecule type" value="Genomic_DNA"/>
</dbReference>
<dbReference type="GO" id="GO:0050566">
    <property type="term" value="F:asparaginyl-tRNA synthase (glutamine-hydrolyzing) activity"/>
    <property type="evidence" value="ECO:0007669"/>
    <property type="project" value="RHEA"/>
</dbReference>
<dbReference type="HAMAP" id="MF_00121">
    <property type="entry name" value="GatB"/>
    <property type="match status" value="1"/>
</dbReference>
<feature type="domain" description="Asn/Gln amidotransferase" evidence="11">
    <location>
        <begin position="356"/>
        <end position="505"/>
    </location>
</feature>
<accession>A0A0G1PKH3</accession>
<sequence length="507" mass="57058">MRLEPVIGLEIHIQLKTASKMFCDCKAHEEAMTPNTHVCPVCMGHPGALPVPNEAALHDGILMGLALGCTIASQTKFDRKHYFYPDLPKAYQISQFDLPLASRGSLNLEIPGTAVSREQMTVGITRVHMEEDAGKLFHGEGGRSFVDFNRGGVPLIEIVTEPDFRTPQEAKAFLQELRTIARFLGISDADMEKGHLRCDANVSLRPVDEQGDITGKRFYPKTEIKNINSFRFVERAIAFEIERQTALWEAGNPPTEETTRGWNEVKQTTEEQRSKEAANDYRYFPEPDIPLFDLKELAHELATKLPELPARRRARFVEEFGLKKEDARALCEDVAWANYMEAVFAELATWLQDVEDLSEDQVPTERRKLSNLTANWILNRLKGLMADSSVDIRTLKITPENFAEFVTLIATRKVNQATGVKLLTEMMETGADPSHIMEEKQMGTMEDVNVLAEIVGRIVEGHPDEVLRYQQGKKELLAFFIGLVMKETEGSADAAAVRNLLLVKLET</sequence>
<dbReference type="GO" id="GO:0005524">
    <property type="term" value="F:ATP binding"/>
    <property type="evidence" value="ECO:0007669"/>
    <property type="project" value="UniProtKB-KW"/>
</dbReference>
<dbReference type="InterPro" id="IPR042114">
    <property type="entry name" value="GatB_C_1"/>
</dbReference>
<dbReference type="PROSITE" id="PS01234">
    <property type="entry name" value="GATB"/>
    <property type="match status" value="1"/>
</dbReference>
<dbReference type="GO" id="GO:0016740">
    <property type="term" value="F:transferase activity"/>
    <property type="evidence" value="ECO:0007669"/>
    <property type="project" value="UniProtKB-KW"/>
</dbReference>
<comment type="function">
    <text evidence="7 10">Allows the formation of correctly charged Asn-tRNA(Asn) or Gln-tRNA(Gln) through the transamidation of misacylated Asp-tRNA(Asn) or Glu-tRNA(Gln) in organisms which lack either or both of asparaginyl-tRNA or glutaminyl-tRNA synthetases. The reaction takes place in the presence of glutamine and ATP through an activated phospho-Asp-tRNA(Asn) or phospho-Glu-tRNA(Gln).</text>
</comment>
<evidence type="ECO:0000256" key="1">
    <source>
        <dbReference type="ARBA" id="ARBA00005306"/>
    </source>
</evidence>
<proteinExistence type="inferred from homology"/>
<dbReference type="SMART" id="SM00845">
    <property type="entry name" value="GatB_Yqey"/>
    <property type="match status" value="1"/>
</dbReference>
<dbReference type="PANTHER" id="PTHR11659">
    <property type="entry name" value="GLUTAMYL-TRNA GLN AMIDOTRANSFERASE SUBUNIT B MITOCHONDRIAL AND PROKARYOTIC PET112-RELATED"/>
    <property type="match status" value="1"/>
</dbReference>
<comment type="catalytic activity">
    <reaction evidence="8 10">
        <text>L-aspartyl-tRNA(Asn) + L-glutamine + ATP + H2O = L-asparaginyl-tRNA(Asn) + L-glutamate + ADP + phosphate + 2 H(+)</text>
        <dbReference type="Rhea" id="RHEA:14513"/>
        <dbReference type="Rhea" id="RHEA-COMP:9674"/>
        <dbReference type="Rhea" id="RHEA-COMP:9677"/>
        <dbReference type="ChEBI" id="CHEBI:15377"/>
        <dbReference type="ChEBI" id="CHEBI:15378"/>
        <dbReference type="ChEBI" id="CHEBI:29985"/>
        <dbReference type="ChEBI" id="CHEBI:30616"/>
        <dbReference type="ChEBI" id="CHEBI:43474"/>
        <dbReference type="ChEBI" id="CHEBI:58359"/>
        <dbReference type="ChEBI" id="CHEBI:78515"/>
        <dbReference type="ChEBI" id="CHEBI:78516"/>
        <dbReference type="ChEBI" id="CHEBI:456216"/>
    </reaction>
</comment>
<reference evidence="12 13" key="1">
    <citation type="journal article" date="2015" name="Nature">
        <title>rRNA introns, odd ribosomes, and small enigmatic genomes across a large radiation of phyla.</title>
        <authorList>
            <person name="Brown C.T."/>
            <person name="Hug L.A."/>
            <person name="Thomas B.C."/>
            <person name="Sharon I."/>
            <person name="Castelle C.J."/>
            <person name="Singh A."/>
            <person name="Wilkins M.J."/>
            <person name="Williams K.H."/>
            <person name="Banfield J.F."/>
        </authorList>
    </citation>
    <scope>NUCLEOTIDE SEQUENCE [LARGE SCALE GENOMIC DNA]</scope>
</reference>
<evidence type="ECO:0000256" key="7">
    <source>
        <dbReference type="ARBA" id="ARBA00024799"/>
    </source>
</evidence>
<dbReference type="GO" id="GO:0050567">
    <property type="term" value="F:glutaminyl-tRNA synthase (glutamine-hydrolyzing) activity"/>
    <property type="evidence" value="ECO:0007669"/>
    <property type="project" value="UniProtKB-UniRule"/>
</dbReference>
<evidence type="ECO:0000256" key="9">
    <source>
        <dbReference type="ARBA" id="ARBA00047913"/>
    </source>
</evidence>
<evidence type="ECO:0000256" key="5">
    <source>
        <dbReference type="ARBA" id="ARBA00022840"/>
    </source>
</evidence>
<name>A0A0G1PKH3_9BACT</name>
<protein>
    <recommendedName>
        <fullName evidence="10">Aspartyl/glutamyl-tRNA(Asn/Gln) amidotransferase subunit B</fullName>
        <shortName evidence="10">Asp/Glu-ADT subunit B</shortName>
        <ecNumber evidence="10">6.3.5.-</ecNumber>
    </recommendedName>
</protein>
<evidence type="ECO:0000256" key="10">
    <source>
        <dbReference type="HAMAP-Rule" id="MF_00121"/>
    </source>
</evidence>
<gene>
    <name evidence="10" type="primary">gatB</name>
    <name evidence="12" type="ORF">UX45_C0011G0008</name>
</gene>
<keyword evidence="4 10" id="KW-0547">Nucleotide-binding</keyword>
<evidence type="ECO:0000256" key="6">
    <source>
        <dbReference type="ARBA" id="ARBA00022917"/>
    </source>
</evidence>
<keyword evidence="12" id="KW-0808">Transferase</keyword>
<evidence type="ECO:0000313" key="13">
    <source>
        <dbReference type="Proteomes" id="UP000034705"/>
    </source>
</evidence>
<dbReference type="InterPro" id="IPR017958">
    <property type="entry name" value="Gln-tRNA_amidoTrfase_suB_CS"/>
</dbReference>
<dbReference type="Pfam" id="PF02637">
    <property type="entry name" value="GatB_Yqey"/>
    <property type="match status" value="1"/>
</dbReference>
<dbReference type="Gene3D" id="1.10.10.410">
    <property type="match status" value="1"/>
</dbReference>
<keyword evidence="6 10" id="KW-0648">Protein biosynthesis</keyword>
<evidence type="ECO:0000256" key="3">
    <source>
        <dbReference type="ARBA" id="ARBA00022598"/>
    </source>
</evidence>
<dbReference type="SUPFAM" id="SSF89095">
    <property type="entry name" value="GatB/YqeY motif"/>
    <property type="match status" value="1"/>
</dbReference>
<evidence type="ECO:0000256" key="8">
    <source>
        <dbReference type="ARBA" id="ARBA00047380"/>
    </source>
</evidence>
<dbReference type="EC" id="6.3.5.-" evidence="10"/>
<evidence type="ECO:0000259" key="11">
    <source>
        <dbReference type="SMART" id="SM00845"/>
    </source>
</evidence>
<dbReference type="Proteomes" id="UP000034705">
    <property type="component" value="Unassembled WGS sequence"/>
</dbReference>
<dbReference type="InterPro" id="IPR006075">
    <property type="entry name" value="Asn/Gln-tRNA_Trfase_suB/E_cat"/>
</dbReference>
<evidence type="ECO:0000256" key="2">
    <source>
        <dbReference type="ARBA" id="ARBA00011123"/>
    </source>
</evidence>
<evidence type="ECO:0000313" key="12">
    <source>
        <dbReference type="EMBL" id="KKU33172.1"/>
    </source>
</evidence>
<organism evidence="12 13">
    <name type="scientific">Candidatus Uhrbacteria bacterium GW2011_GWF2_46_218</name>
    <dbReference type="NCBI Taxonomy" id="1619001"/>
    <lineage>
        <taxon>Bacteria</taxon>
        <taxon>Candidatus Uhriibacteriota</taxon>
    </lineage>
</organism>
<dbReference type="NCBIfam" id="NF004012">
    <property type="entry name" value="PRK05477.1-2"/>
    <property type="match status" value="1"/>
</dbReference>
<dbReference type="PANTHER" id="PTHR11659:SF4">
    <property type="entry name" value="ASPARTYL_GLUTAMYL-TRNA(GLN) AMIDOTRANSFERASE SUBUNIT B_E CATALYTIC DOMAIN-CONTAINING PROTEIN"/>
    <property type="match status" value="1"/>
</dbReference>
<comment type="caution">
    <text evidence="12">The sequence shown here is derived from an EMBL/GenBank/DDBJ whole genome shotgun (WGS) entry which is preliminary data.</text>
</comment>
<dbReference type="InterPro" id="IPR018027">
    <property type="entry name" value="Asn/Gln_amidotransferase"/>
</dbReference>
<dbReference type="NCBIfam" id="TIGR00133">
    <property type="entry name" value="gatB"/>
    <property type="match status" value="1"/>
</dbReference>
<dbReference type="InterPro" id="IPR003789">
    <property type="entry name" value="Asn/Gln_tRNA_amidoTrase-B-like"/>
</dbReference>
<dbReference type="InterPro" id="IPR023168">
    <property type="entry name" value="GatB_Yqey_C_2"/>
</dbReference>
<keyword evidence="5 10" id="KW-0067">ATP-binding</keyword>
<dbReference type="GO" id="GO:0006412">
    <property type="term" value="P:translation"/>
    <property type="evidence" value="ECO:0007669"/>
    <property type="project" value="UniProtKB-UniRule"/>
</dbReference>
<dbReference type="Gene3D" id="1.10.150.380">
    <property type="entry name" value="GatB domain, N-terminal subdomain"/>
    <property type="match status" value="1"/>
</dbReference>
<evidence type="ECO:0000256" key="4">
    <source>
        <dbReference type="ARBA" id="ARBA00022741"/>
    </source>
</evidence>
<dbReference type="InterPro" id="IPR014746">
    <property type="entry name" value="Gln_synth/guanido_kin_cat_dom"/>
</dbReference>
<comment type="similarity">
    <text evidence="1 10">Belongs to the GatB/GatE family. GatB subfamily.</text>
</comment>
<comment type="subunit">
    <text evidence="2 10">Heterotrimer of A, B and C subunits.</text>
</comment>
<dbReference type="InterPro" id="IPR017959">
    <property type="entry name" value="Asn/Gln-tRNA_amidoTrfase_suB/E"/>
</dbReference>
<keyword evidence="3 10" id="KW-0436">Ligase</keyword>
<dbReference type="PATRIC" id="fig|1619001.3.peg.539"/>
<dbReference type="SUPFAM" id="SSF55931">
    <property type="entry name" value="Glutamine synthetase/guanido kinase"/>
    <property type="match status" value="1"/>
</dbReference>
<dbReference type="AlphaFoldDB" id="A0A0G1PKH3"/>
<comment type="catalytic activity">
    <reaction evidence="9 10">
        <text>L-glutamyl-tRNA(Gln) + L-glutamine + ATP + H2O = L-glutaminyl-tRNA(Gln) + L-glutamate + ADP + phosphate + H(+)</text>
        <dbReference type="Rhea" id="RHEA:17521"/>
        <dbReference type="Rhea" id="RHEA-COMP:9681"/>
        <dbReference type="Rhea" id="RHEA-COMP:9684"/>
        <dbReference type="ChEBI" id="CHEBI:15377"/>
        <dbReference type="ChEBI" id="CHEBI:15378"/>
        <dbReference type="ChEBI" id="CHEBI:29985"/>
        <dbReference type="ChEBI" id="CHEBI:30616"/>
        <dbReference type="ChEBI" id="CHEBI:43474"/>
        <dbReference type="ChEBI" id="CHEBI:58359"/>
        <dbReference type="ChEBI" id="CHEBI:78520"/>
        <dbReference type="ChEBI" id="CHEBI:78521"/>
        <dbReference type="ChEBI" id="CHEBI:456216"/>
    </reaction>
</comment>
<dbReference type="InterPro" id="IPR004413">
    <property type="entry name" value="GatB"/>
</dbReference>
<dbReference type="NCBIfam" id="NF004014">
    <property type="entry name" value="PRK05477.1-4"/>
    <property type="match status" value="1"/>
</dbReference>